<dbReference type="PANTHER" id="PTHR46165">
    <property type="entry name" value="SET AND MYND DOMAIN-CONTAINING PROTEIN 4"/>
    <property type="match status" value="1"/>
</dbReference>
<keyword evidence="3" id="KW-0949">S-adenosyl-L-methionine</keyword>
<evidence type="ECO:0000313" key="11">
    <source>
        <dbReference type="EMBL" id="KAK7571926.1"/>
    </source>
</evidence>
<keyword evidence="12" id="KW-1185">Reference proteome</keyword>
<dbReference type="GO" id="GO:0042826">
    <property type="term" value="F:histone deacetylase binding"/>
    <property type="evidence" value="ECO:0007669"/>
    <property type="project" value="TreeGrafter"/>
</dbReference>
<keyword evidence="4" id="KW-0479">Metal-binding</keyword>
<dbReference type="GO" id="GO:0008276">
    <property type="term" value="F:protein methyltransferase activity"/>
    <property type="evidence" value="ECO:0007669"/>
    <property type="project" value="UniProtKB-ARBA"/>
</dbReference>
<keyword evidence="5" id="KW-0863">Zinc-finger</keyword>
<reference evidence="11 12" key="1">
    <citation type="submission" date="2024-03" db="EMBL/GenBank/DDBJ databases">
        <title>Adaptation during the transition from Ophiocordyceps entomopathogen to insect associate is accompanied by gene loss and intensified selection.</title>
        <authorList>
            <person name="Ward C.M."/>
            <person name="Onetto C.A."/>
            <person name="Borneman A.R."/>
        </authorList>
    </citation>
    <scope>NUCLEOTIDE SEQUENCE [LARGE SCALE GENOMIC DNA]</scope>
    <source>
        <strain evidence="11">AWRI1</strain>
        <tissue evidence="11">Single Adult Female</tissue>
    </source>
</reference>
<gene>
    <name evidence="11" type="ORF">V9T40_014398</name>
</gene>
<evidence type="ECO:0000256" key="4">
    <source>
        <dbReference type="ARBA" id="ARBA00022723"/>
    </source>
</evidence>
<dbReference type="InterPro" id="IPR046341">
    <property type="entry name" value="SET_dom_sf"/>
</dbReference>
<dbReference type="GO" id="GO:0032259">
    <property type="term" value="P:methylation"/>
    <property type="evidence" value="ECO:0007669"/>
    <property type="project" value="UniProtKB-KW"/>
</dbReference>
<proteinExistence type="predicted"/>
<evidence type="ECO:0000256" key="6">
    <source>
        <dbReference type="ARBA" id="ARBA00022833"/>
    </source>
</evidence>
<dbReference type="Gene3D" id="6.10.140.2220">
    <property type="match status" value="1"/>
</dbReference>
<evidence type="ECO:0000256" key="9">
    <source>
        <dbReference type="ARBA" id="ARBA00093680"/>
    </source>
</evidence>
<dbReference type="CDD" id="cd10536">
    <property type="entry name" value="SET_SMYD4"/>
    <property type="match status" value="1"/>
</dbReference>
<dbReference type="GO" id="GO:0008757">
    <property type="term" value="F:S-adenosylmethionine-dependent methyltransferase activity"/>
    <property type="evidence" value="ECO:0007669"/>
    <property type="project" value="UniProtKB-ARBA"/>
</dbReference>
<accession>A0AAN9T5T1</accession>
<feature type="domain" description="SET" evidence="10">
    <location>
        <begin position="215"/>
        <end position="506"/>
    </location>
</feature>
<dbReference type="Pfam" id="PF00856">
    <property type="entry name" value="SET"/>
    <property type="match status" value="1"/>
</dbReference>
<dbReference type="SUPFAM" id="SSF144232">
    <property type="entry name" value="HIT/MYND zinc finger-like"/>
    <property type="match status" value="1"/>
</dbReference>
<dbReference type="GO" id="GO:0005634">
    <property type="term" value="C:nucleus"/>
    <property type="evidence" value="ECO:0007669"/>
    <property type="project" value="TreeGrafter"/>
</dbReference>
<evidence type="ECO:0000256" key="5">
    <source>
        <dbReference type="ARBA" id="ARBA00022771"/>
    </source>
</evidence>
<organism evidence="11 12">
    <name type="scientific">Parthenolecanium corni</name>
    <dbReference type="NCBI Taxonomy" id="536013"/>
    <lineage>
        <taxon>Eukaryota</taxon>
        <taxon>Metazoa</taxon>
        <taxon>Ecdysozoa</taxon>
        <taxon>Arthropoda</taxon>
        <taxon>Hexapoda</taxon>
        <taxon>Insecta</taxon>
        <taxon>Pterygota</taxon>
        <taxon>Neoptera</taxon>
        <taxon>Paraneoptera</taxon>
        <taxon>Hemiptera</taxon>
        <taxon>Sternorrhyncha</taxon>
        <taxon>Coccoidea</taxon>
        <taxon>Coccidae</taxon>
        <taxon>Parthenolecanium</taxon>
    </lineage>
</organism>
<keyword evidence="2" id="KW-0808">Transferase</keyword>
<dbReference type="GO" id="GO:0008170">
    <property type="term" value="F:N-methyltransferase activity"/>
    <property type="evidence" value="ECO:0007669"/>
    <property type="project" value="UniProtKB-ARBA"/>
</dbReference>
<evidence type="ECO:0000256" key="8">
    <source>
        <dbReference type="ARBA" id="ARBA00093635"/>
    </source>
</evidence>
<comment type="function">
    <text evidence="7">Protein-lysine N-methyltransferase. Monomethylates PRMT5, modulating its transcriptional activity. May also act as a histone methyltransferase. Plays a critical role in cardiac development. Acts as a key epigenetic regulator of gene expression during cardiac development via its dual activities as a methyltransferase and negative regulator of HDAC1.</text>
</comment>
<sequence>MATLIHLINEFCDVLKNRFIDINNISQIFTELQVSEKVPFTYDLLESENFFPKLDNSSFKSAAKATQYRNLGNDAFVRKKDIDALKYYIRSVASAPPNSPELALAYANRSAVLFRFGKYNSCLLDVNRALKNNYPDSLKPKLLERKKNCVQELQKCCKLNLLESISDLQICDNRSRSENDELNPSDIEATERNFDLKFNFPEANLDNETIPNASRKMEIHFTAEMGRHLIATENIEPGDILAIEKPYASILLPNFNYTHCSYCYVRSESLIPCTKCSSIMFCSKRCRENAAGLFHDIECPILATALSLKVGEMEWLAFRTLIVATKQGKQLITLMNHPSYRHPINEKHCGLLEKYISEDYVTVHNLEDNFSKRCAADIFQRSVAVAILLYLLKQTSFFCHVRNEDAQNACTELTDSESFAGTLLLKYLFNALSNAHEISELLEEKLSPDSKFTSHNLGIGAGLYPLHSLTNHSCDPNVVRHNHKNAIVSRAIQPVKVGDQLFDNYGYHYATHPRDDRRSHLRLQYFFECSCDPCENDWPLHENLPIKSLEIISEVIGTDELEKYSAIFREKVESLSDAHGDEQLDFMCKYLSLLHENTRRPSKEYNECQECIKQILAMRANHYKVPYDCIFFKL</sequence>
<evidence type="ECO:0000259" key="10">
    <source>
        <dbReference type="PROSITE" id="PS50280"/>
    </source>
</evidence>
<protein>
    <recommendedName>
        <fullName evidence="8">Protein-lysine N-methyltransferase SMYD4</fullName>
    </recommendedName>
    <alternativeName>
        <fullName evidence="9">SET and MYND domain-containing protein 4</fullName>
    </alternativeName>
</protein>
<keyword evidence="6" id="KW-0862">Zinc</keyword>
<keyword evidence="1" id="KW-0489">Methyltransferase</keyword>
<evidence type="ECO:0000256" key="2">
    <source>
        <dbReference type="ARBA" id="ARBA00022679"/>
    </source>
</evidence>
<name>A0AAN9T5T1_9HEMI</name>
<dbReference type="SUPFAM" id="SSF48452">
    <property type="entry name" value="TPR-like"/>
    <property type="match status" value="1"/>
</dbReference>
<dbReference type="PROSITE" id="PS50280">
    <property type="entry name" value="SET"/>
    <property type="match status" value="1"/>
</dbReference>
<dbReference type="EMBL" id="JBBCAQ010000038">
    <property type="protein sequence ID" value="KAK7571926.1"/>
    <property type="molecule type" value="Genomic_DNA"/>
</dbReference>
<dbReference type="PANTHER" id="PTHR46165:SF6">
    <property type="entry name" value="SET AND MYND DOMAIN-CONTAINING PROTEIN 4-LIKE PROTEIN"/>
    <property type="match status" value="1"/>
</dbReference>
<dbReference type="InterPro" id="IPR002893">
    <property type="entry name" value="Znf_MYND"/>
</dbReference>
<dbReference type="GO" id="GO:0008270">
    <property type="term" value="F:zinc ion binding"/>
    <property type="evidence" value="ECO:0007669"/>
    <property type="project" value="UniProtKB-KW"/>
</dbReference>
<dbReference type="Gene3D" id="1.25.40.10">
    <property type="entry name" value="Tetratricopeptide repeat domain"/>
    <property type="match status" value="1"/>
</dbReference>
<dbReference type="SUPFAM" id="SSF82199">
    <property type="entry name" value="SET domain"/>
    <property type="match status" value="1"/>
</dbReference>
<dbReference type="AlphaFoldDB" id="A0AAN9T5T1"/>
<dbReference type="Gene3D" id="1.10.220.160">
    <property type="match status" value="1"/>
</dbReference>
<dbReference type="Proteomes" id="UP001367676">
    <property type="component" value="Unassembled WGS sequence"/>
</dbReference>
<dbReference type="InterPro" id="IPR001214">
    <property type="entry name" value="SET_dom"/>
</dbReference>
<evidence type="ECO:0000256" key="1">
    <source>
        <dbReference type="ARBA" id="ARBA00022603"/>
    </source>
</evidence>
<dbReference type="InterPro" id="IPR052097">
    <property type="entry name" value="SET-MYND_domain_protein"/>
</dbReference>
<dbReference type="Gene3D" id="2.170.270.10">
    <property type="entry name" value="SET domain"/>
    <property type="match status" value="1"/>
</dbReference>
<dbReference type="InterPro" id="IPR011990">
    <property type="entry name" value="TPR-like_helical_dom_sf"/>
</dbReference>
<dbReference type="GO" id="GO:0005737">
    <property type="term" value="C:cytoplasm"/>
    <property type="evidence" value="ECO:0007669"/>
    <property type="project" value="TreeGrafter"/>
</dbReference>
<evidence type="ECO:0000256" key="7">
    <source>
        <dbReference type="ARBA" id="ARBA00093423"/>
    </source>
</evidence>
<evidence type="ECO:0000313" key="12">
    <source>
        <dbReference type="Proteomes" id="UP001367676"/>
    </source>
</evidence>
<dbReference type="InterPro" id="IPR044421">
    <property type="entry name" value="SMYD4_SET"/>
</dbReference>
<dbReference type="Pfam" id="PF01753">
    <property type="entry name" value="zf-MYND"/>
    <property type="match status" value="1"/>
</dbReference>
<evidence type="ECO:0000256" key="3">
    <source>
        <dbReference type="ARBA" id="ARBA00022691"/>
    </source>
</evidence>
<comment type="caution">
    <text evidence="11">The sequence shown here is derived from an EMBL/GenBank/DDBJ whole genome shotgun (WGS) entry which is preliminary data.</text>
</comment>